<dbReference type="EMBL" id="PETV01000070">
    <property type="protein sequence ID" value="PIV46956.1"/>
    <property type="molecule type" value="Genomic_DNA"/>
</dbReference>
<accession>A0A2M7DDL6</accession>
<organism evidence="1 2">
    <name type="scientific">bacterium (Candidatus Gribaldobacteria) CG02_land_8_20_14_3_00_41_15</name>
    <dbReference type="NCBI Taxonomy" id="2014270"/>
    <lineage>
        <taxon>Bacteria</taxon>
        <taxon>Candidatus Gribaldobacteria</taxon>
    </lineage>
</organism>
<evidence type="ECO:0000313" key="1">
    <source>
        <dbReference type="EMBL" id="PIV46956.1"/>
    </source>
</evidence>
<dbReference type="Pfam" id="PF04255">
    <property type="entry name" value="DUF433"/>
    <property type="match status" value="1"/>
</dbReference>
<proteinExistence type="predicted"/>
<dbReference type="SUPFAM" id="SSF46689">
    <property type="entry name" value="Homeodomain-like"/>
    <property type="match status" value="1"/>
</dbReference>
<evidence type="ECO:0000313" key="2">
    <source>
        <dbReference type="Proteomes" id="UP000229030"/>
    </source>
</evidence>
<gene>
    <name evidence="1" type="ORF">COS21_02585</name>
</gene>
<dbReference type="PANTHER" id="PTHR34849">
    <property type="entry name" value="SSL5025 PROTEIN"/>
    <property type="match status" value="1"/>
</dbReference>
<dbReference type="InterPro" id="IPR036388">
    <property type="entry name" value="WH-like_DNA-bd_sf"/>
</dbReference>
<dbReference type="AlphaFoldDB" id="A0A2M7DDL6"/>
<name>A0A2M7DDL6_9BACT</name>
<reference evidence="2" key="1">
    <citation type="submission" date="2017-09" db="EMBL/GenBank/DDBJ databases">
        <title>Depth-based differentiation of microbial function through sediment-hosted aquifers and enrichment of novel symbionts in the deep terrestrial subsurface.</title>
        <authorList>
            <person name="Probst A.J."/>
            <person name="Ladd B."/>
            <person name="Jarett J.K."/>
            <person name="Geller-Mcgrath D.E."/>
            <person name="Sieber C.M.K."/>
            <person name="Emerson J.B."/>
            <person name="Anantharaman K."/>
            <person name="Thomas B.C."/>
            <person name="Malmstrom R."/>
            <person name="Stieglmeier M."/>
            <person name="Klingl A."/>
            <person name="Woyke T."/>
            <person name="Ryan C.M."/>
            <person name="Banfield J.F."/>
        </authorList>
    </citation>
    <scope>NUCLEOTIDE SEQUENCE [LARGE SCALE GENOMIC DNA]</scope>
</reference>
<dbReference type="Gene3D" id="1.10.10.10">
    <property type="entry name" value="Winged helix-like DNA-binding domain superfamily/Winged helix DNA-binding domain"/>
    <property type="match status" value="1"/>
</dbReference>
<dbReference type="Proteomes" id="UP000229030">
    <property type="component" value="Unassembled WGS sequence"/>
</dbReference>
<sequence length="85" mass="9939">MPTEYQNRIAADPKIMVGKSIIKGTRITVELILRLLAEGMAEKEILENYPHLREEDIRAVLEYAFETVEREKVFPLNIQYAKRYA</sequence>
<protein>
    <submittedName>
        <fullName evidence="1">Antitoxin</fullName>
    </submittedName>
</protein>
<comment type="caution">
    <text evidence="1">The sequence shown here is derived from an EMBL/GenBank/DDBJ whole genome shotgun (WGS) entry which is preliminary data.</text>
</comment>
<dbReference type="PANTHER" id="PTHR34849:SF3">
    <property type="entry name" value="SSR2962 PROTEIN"/>
    <property type="match status" value="1"/>
</dbReference>
<dbReference type="InterPro" id="IPR009057">
    <property type="entry name" value="Homeodomain-like_sf"/>
</dbReference>
<dbReference type="InterPro" id="IPR007367">
    <property type="entry name" value="DUF433"/>
</dbReference>